<gene>
    <name evidence="5" type="ORF">M5K25_016301</name>
</gene>
<evidence type="ECO:0000313" key="5">
    <source>
        <dbReference type="EMBL" id="KAL0912887.1"/>
    </source>
</evidence>
<evidence type="ECO:0000256" key="2">
    <source>
        <dbReference type="ARBA" id="ARBA00023203"/>
    </source>
</evidence>
<evidence type="ECO:0000256" key="1">
    <source>
        <dbReference type="ARBA" id="ARBA00006844"/>
    </source>
</evidence>
<evidence type="ECO:0000256" key="3">
    <source>
        <dbReference type="SAM" id="MobiDB-lite"/>
    </source>
</evidence>
<reference evidence="5 6" key="1">
    <citation type="journal article" date="2024" name="Plant Biotechnol. J.">
        <title>Dendrobium thyrsiflorum genome and its molecular insights into genes involved in important horticultural traits.</title>
        <authorList>
            <person name="Chen B."/>
            <person name="Wang J.Y."/>
            <person name="Zheng P.J."/>
            <person name="Li K.L."/>
            <person name="Liang Y.M."/>
            <person name="Chen X.F."/>
            <person name="Zhang C."/>
            <person name="Zhao X."/>
            <person name="He X."/>
            <person name="Zhang G.Q."/>
            <person name="Liu Z.J."/>
            <person name="Xu Q."/>
        </authorList>
    </citation>
    <scope>NUCLEOTIDE SEQUENCE [LARGE SCALE GENOMIC DNA]</scope>
    <source>
        <strain evidence="5">GZMU011</strain>
    </source>
</reference>
<dbReference type="InterPro" id="IPR002108">
    <property type="entry name" value="ADF-H"/>
</dbReference>
<proteinExistence type="inferred from homology"/>
<dbReference type="InterPro" id="IPR029006">
    <property type="entry name" value="ADF-H/Gelsolin-like_dom_sf"/>
</dbReference>
<dbReference type="Gene3D" id="3.40.20.10">
    <property type="entry name" value="Severin"/>
    <property type="match status" value="1"/>
</dbReference>
<feature type="region of interest" description="Disordered" evidence="3">
    <location>
        <begin position="82"/>
        <end position="155"/>
    </location>
</feature>
<dbReference type="EMBL" id="JANQDX010000013">
    <property type="protein sequence ID" value="KAL0912887.1"/>
    <property type="molecule type" value="Genomic_DNA"/>
</dbReference>
<feature type="compositionally biased region" description="Low complexity" evidence="3">
    <location>
        <begin position="96"/>
        <end position="118"/>
    </location>
</feature>
<comment type="similarity">
    <text evidence="1">Belongs to the actin-binding proteins ADF family.</text>
</comment>
<dbReference type="CDD" id="cd11286">
    <property type="entry name" value="ADF_cofilin_like"/>
    <property type="match status" value="1"/>
</dbReference>
<protein>
    <recommendedName>
        <fullName evidence="4">ADF-H domain-containing protein</fullName>
    </recommendedName>
</protein>
<dbReference type="PROSITE" id="PS51263">
    <property type="entry name" value="ADF_H"/>
    <property type="match status" value="1"/>
</dbReference>
<evidence type="ECO:0000313" key="6">
    <source>
        <dbReference type="Proteomes" id="UP001552299"/>
    </source>
</evidence>
<name>A0ABD0UJ96_DENTH</name>
<feature type="domain" description="ADF-H" evidence="4">
    <location>
        <begin position="310"/>
        <end position="395"/>
    </location>
</feature>
<organism evidence="5 6">
    <name type="scientific">Dendrobium thyrsiflorum</name>
    <name type="common">Pinecone-like raceme dendrobium</name>
    <name type="synonym">Orchid</name>
    <dbReference type="NCBI Taxonomy" id="117978"/>
    <lineage>
        <taxon>Eukaryota</taxon>
        <taxon>Viridiplantae</taxon>
        <taxon>Streptophyta</taxon>
        <taxon>Embryophyta</taxon>
        <taxon>Tracheophyta</taxon>
        <taxon>Spermatophyta</taxon>
        <taxon>Magnoliopsida</taxon>
        <taxon>Liliopsida</taxon>
        <taxon>Asparagales</taxon>
        <taxon>Orchidaceae</taxon>
        <taxon>Epidendroideae</taxon>
        <taxon>Malaxideae</taxon>
        <taxon>Dendrobiinae</taxon>
        <taxon>Dendrobium</taxon>
    </lineage>
</organism>
<dbReference type="Proteomes" id="UP001552299">
    <property type="component" value="Unassembled WGS sequence"/>
</dbReference>
<dbReference type="SUPFAM" id="SSF55753">
    <property type="entry name" value="Actin depolymerizing proteins"/>
    <property type="match status" value="1"/>
</dbReference>
<keyword evidence="6" id="KW-1185">Reference proteome</keyword>
<dbReference type="AlphaFoldDB" id="A0ABD0UJ96"/>
<dbReference type="PANTHER" id="PTHR11913">
    <property type="entry name" value="COFILIN-RELATED"/>
    <property type="match status" value="1"/>
</dbReference>
<dbReference type="Pfam" id="PF00241">
    <property type="entry name" value="Cofilin_ADF"/>
    <property type="match status" value="1"/>
</dbReference>
<dbReference type="InterPro" id="IPR017904">
    <property type="entry name" value="ADF/Cofilin"/>
</dbReference>
<dbReference type="GO" id="GO:0003779">
    <property type="term" value="F:actin binding"/>
    <property type="evidence" value="ECO:0007669"/>
    <property type="project" value="UniProtKB-KW"/>
</dbReference>
<sequence>MSGAYSTGNVISSIYAGKSTGGSPILDILAILSHLLSVVQAQNLCDRVLSNRSRAIRHRSPLFTSIRHCSLPYSWPLRPLRHSKKVTGGPHKSLHTQGTSSTQPATPTQPASHTQPATHTTSLPTPPRASSPQFYSGDPRFPSPDATQSTPFYPYYPPPPYGGPPAYPYPPYIPPYYPPPPPQPAIGGRSTAAAAEQTTDGRMLIAPKGDTYDAPYISWKKIPKEVRDMWFREFEEEYTRLRESQAAAGEGPSGGSVEYSEYRVHMVASSWRHAIWHGSSLPQSTLSFSPPSSLPQEASQFSAIAMANSASGMAVVDECKLKFMELKAKRSFRFIVFKIDEKNLKIMVDRVGQPDESYDDFTACLPPDECRYAVFDFDFVTDENCQKSKIFFIAW</sequence>
<accession>A0ABD0UJ96</accession>
<dbReference type="SMART" id="SM00102">
    <property type="entry name" value="ADF"/>
    <property type="match status" value="1"/>
</dbReference>
<keyword evidence="2" id="KW-0009">Actin-binding</keyword>
<evidence type="ECO:0000259" key="4">
    <source>
        <dbReference type="PROSITE" id="PS51263"/>
    </source>
</evidence>
<dbReference type="GO" id="GO:0007015">
    <property type="term" value="P:actin filament organization"/>
    <property type="evidence" value="ECO:0007669"/>
    <property type="project" value="UniProtKB-ARBA"/>
</dbReference>
<comment type="caution">
    <text evidence="5">The sequence shown here is derived from an EMBL/GenBank/DDBJ whole genome shotgun (WGS) entry which is preliminary data.</text>
</comment>